<feature type="signal peptide" evidence="1">
    <location>
        <begin position="1"/>
        <end position="21"/>
    </location>
</feature>
<feature type="chain" id="PRO_5047134921" description="LysM domain-containing protein" evidence="1">
    <location>
        <begin position="22"/>
        <end position="913"/>
    </location>
</feature>
<dbReference type="RefSeq" id="WP_235311349.1">
    <property type="nucleotide sequence ID" value="NZ_JAKGAS010000003.1"/>
</dbReference>
<sequence>MNKVMKTLVCMLTLPALQSWGQAVDTEEYYLCAHKVSNTTFDYGTIPAWCDVDPFGSPDIVKQHFNDIMFNGFESEDTERQRYMSALYPTIREAAEYYLDIRKPSASITEKAAWQHAVMATASVETKWSHYLNYDQDERIKMIRGDSGHGHGMMQIDDRWHFSAISEGKGMQIFENMVYALDIFYNGWRYSVAQSCVNGENDWEARSRSAYSAYNGGPTDWCRWQESPITQDTNFSQNYSAKAWEALVADKNASASLDVTCYMEDNMACIDAADDGGTKLRIGLLSTGSLGALLDNKEGTRLEYIRGPENAYQAADRFLELERDGEWVKVELMKYNTTDETPLIGWVHDVGNITWTDVKAVGSLKSSFPATVLELQDDIDGSFISEYVISYSNAWNPADRVVLLQRSDNWVQVEVLRFLDNSETPLIGWVPDNGNFDWVEGSVSLTQQIGELTSGTLGSLLDDIDGTRLEYIRGPENAYQAADRFLLLARDGDWAKVELMKFNDTTETPLIGWVLDAGTITWTEAQAVGSLKQDYAATVLELHDAVNGAAQGQYVISYSNAWNPADRVKLLEENGDWLKVEVLRYLDKDETPNIGWVLGKGSFDWIGGVDIVEEPTDADLWQYRYLGLATGETCILELGEFHCVENMADALCLNTMFDRVTEEEVLPLDSETSAAKAKVLHDRHECLATVPYIHKVGDSIQTMQALSLYAQVGGADLGITTEAEGIYQILDVVALGQNVYNQYYKVSVNDTLGYIYAGSEISPTDVYLVEHDMLPTSSIIIPQVGDTLKITQGDGIALRDDTDVSGKVQALVNFDKEVQVEETIIKGQDNRVYYKVTYQNVLGFMYGGMLSANENTLAEWAVYTEPTPIEPPVTPPTTGDKEVEVRPLASGGSLDMMLAFIALCLFIRSRRFS</sequence>
<dbReference type="EMBL" id="JAKGAS010000003">
    <property type="protein sequence ID" value="MCF2947816.1"/>
    <property type="molecule type" value="Genomic_DNA"/>
</dbReference>
<accession>A0ABS9D824</accession>
<gene>
    <name evidence="2" type="ORF">L0668_06845</name>
</gene>
<reference evidence="2 3" key="1">
    <citation type="submission" date="2022-01" db="EMBL/GenBank/DDBJ databases">
        <title>Paraglaciecola sp. G1-23.</title>
        <authorList>
            <person name="Jin M.S."/>
            <person name="Han D.M."/>
            <person name="Kim H.M."/>
            <person name="Jeon C.O."/>
        </authorList>
    </citation>
    <scope>NUCLEOTIDE SEQUENCE [LARGE SCALE GENOMIC DNA]</scope>
    <source>
        <strain evidence="2 3">G1-23</strain>
    </source>
</reference>
<evidence type="ECO:0008006" key="4">
    <source>
        <dbReference type="Google" id="ProtNLM"/>
    </source>
</evidence>
<organism evidence="2 3">
    <name type="scientific">Paraglaciecola algarum</name>
    <dbReference type="NCBI Taxonomy" id="3050085"/>
    <lineage>
        <taxon>Bacteria</taxon>
        <taxon>Pseudomonadati</taxon>
        <taxon>Pseudomonadota</taxon>
        <taxon>Gammaproteobacteria</taxon>
        <taxon>Alteromonadales</taxon>
        <taxon>Alteromonadaceae</taxon>
        <taxon>Paraglaciecola</taxon>
    </lineage>
</organism>
<evidence type="ECO:0000256" key="1">
    <source>
        <dbReference type="SAM" id="SignalP"/>
    </source>
</evidence>
<evidence type="ECO:0000313" key="3">
    <source>
        <dbReference type="Proteomes" id="UP001521137"/>
    </source>
</evidence>
<proteinExistence type="predicted"/>
<dbReference type="Proteomes" id="UP001521137">
    <property type="component" value="Unassembled WGS sequence"/>
</dbReference>
<evidence type="ECO:0000313" key="2">
    <source>
        <dbReference type="EMBL" id="MCF2947816.1"/>
    </source>
</evidence>
<keyword evidence="3" id="KW-1185">Reference proteome</keyword>
<protein>
    <recommendedName>
        <fullName evidence="4">LysM domain-containing protein</fullName>
    </recommendedName>
</protein>
<name>A0ABS9D824_9ALTE</name>
<keyword evidence="1" id="KW-0732">Signal</keyword>
<dbReference type="Gene3D" id="1.10.530.10">
    <property type="match status" value="1"/>
</dbReference>
<comment type="caution">
    <text evidence="2">The sequence shown here is derived from an EMBL/GenBank/DDBJ whole genome shotgun (WGS) entry which is preliminary data.</text>
</comment>